<dbReference type="GO" id="GO:0003677">
    <property type="term" value="F:DNA binding"/>
    <property type="evidence" value="ECO:0007669"/>
    <property type="project" value="UniProtKB-KW"/>
</dbReference>
<dbReference type="InterPro" id="IPR014001">
    <property type="entry name" value="Helicase_ATP-bd"/>
</dbReference>
<feature type="domain" description="Helicase ATP-binding" evidence="8">
    <location>
        <begin position="1"/>
        <end position="150"/>
    </location>
</feature>
<dbReference type="InterPro" id="IPR001650">
    <property type="entry name" value="Helicase_C-like"/>
</dbReference>
<accession>A0A3B0V8G4</accession>
<sequence length="520" mass="58116">CGDVGFGKTEVAARAAFKVVADGRQVAILVPTTVLAEQHTETFRERMAGFPVNIGSLNRFRTPAQQREIIQGLKSGGIDIVIGTHRLLSKDVEFKNLGLLIIDEEHRFGVRHKERLKSLRVGVDVLTLTATPIPRTLQMSLLGVRDLSIIQTPPRHRHSVKTFVAQYDDLVIKEAVIKELQRGGQVFIVHNRVHSIQEVAFKIQNLVPEARIAVAHGQMPGKILEDIMFSFIHHEVDVLICTTIIESGLDIPNANTIIITRADRMGLAGIYQLRGRVGRSRAQAYAYLLVPSMEQISKDAKQRLRALMEYNELGGGFKLAMSDLQIRGGGNILGESQSGNIAAVGYDLYLDLLQNTVNELKKKSAGLLTDTEAAPEIDPEINLNISAFIPESYMPDTNQRYIAYRKIAALKSAAEARELEAEMLDRYGKLPLETRNLLETVSLKDELRRLRITKLEQGPACFVFSFANDTPVTPQHILIFIKLQRGKSRLTPDNRLIVDTVIASTEPLFERLKKILRAIW</sequence>
<dbReference type="GO" id="GO:0006281">
    <property type="term" value="P:DNA repair"/>
    <property type="evidence" value="ECO:0007669"/>
    <property type="project" value="UniProtKB-KW"/>
</dbReference>
<dbReference type="Gene3D" id="3.90.1150.50">
    <property type="entry name" value="Transcription-repair-coupling factor, D7 domain"/>
    <property type="match status" value="1"/>
</dbReference>
<dbReference type="Pfam" id="PF03461">
    <property type="entry name" value="TRCF"/>
    <property type="match status" value="1"/>
</dbReference>
<dbReference type="InterPro" id="IPR011545">
    <property type="entry name" value="DEAD/DEAH_box_helicase_dom"/>
</dbReference>
<dbReference type="SMART" id="SM00487">
    <property type="entry name" value="DEXDc"/>
    <property type="match status" value="1"/>
</dbReference>
<evidence type="ECO:0000256" key="3">
    <source>
        <dbReference type="ARBA" id="ARBA00022801"/>
    </source>
</evidence>
<evidence type="ECO:0000256" key="1">
    <source>
        <dbReference type="ARBA" id="ARBA00022741"/>
    </source>
</evidence>
<evidence type="ECO:0000256" key="2">
    <source>
        <dbReference type="ARBA" id="ARBA00022763"/>
    </source>
</evidence>
<evidence type="ECO:0000256" key="6">
    <source>
        <dbReference type="ARBA" id="ARBA00023125"/>
    </source>
</evidence>
<dbReference type="SMART" id="SM00490">
    <property type="entry name" value="HELICc"/>
    <property type="match status" value="1"/>
</dbReference>
<dbReference type="CDD" id="cd17991">
    <property type="entry name" value="DEXHc_TRCF"/>
    <property type="match status" value="1"/>
</dbReference>
<organism evidence="10">
    <name type="scientific">hydrothermal vent metagenome</name>
    <dbReference type="NCBI Taxonomy" id="652676"/>
    <lineage>
        <taxon>unclassified sequences</taxon>
        <taxon>metagenomes</taxon>
        <taxon>ecological metagenomes</taxon>
    </lineage>
</organism>
<dbReference type="GO" id="GO:0003678">
    <property type="term" value="F:DNA helicase activity"/>
    <property type="evidence" value="ECO:0007669"/>
    <property type="project" value="TreeGrafter"/>
</dbReference>
<keyword evidence="4" id="KW-0347">Helicase</keyword>
<dbReference type="Pfam" id="PF00271">
    <property type="entry name" value="Helicase_C"/>
    <property type="match status" value="1"/>
</dbReference>
<keyword evidence="5" id="KW-0067">ATP-binding</keyword>
<feature type="domain" description="Helicase C-terminal" evidence="9">
    <location>
        <begin position="171"/>
        <end position="325"/>
    </location>
</feature>
<dbReference type="PANTHER" id="PTHR47964:SF1">
    <property type="entry name" value="ATP-DEPENDENT DNA HELICASE HOMOLOG RECG, CHLOROPLASTIC"/>
    <property type="match status" value="1"/>
</dbReference>
<reference evidence="10" key="1">
    <citation type="submission" date="2018-06" db="EMBL/GenBank/DDBJ databases">
        <authorList>
            <person name="Zhirakovskaya E."/>
        </authorList>
    </citation>
    <scope>NUCLEOTIDE SEQUENCE</scope>
</reference>
<evidence type="ECO:0000256" key="5">
    <source>
        <dbReference type="ARBA" id="ARBA00022840"/>
    </source>
</evidence>
<evidence type="ECO:0000259" key="8">
    <source>
        <dbReference type="PROSITE" id="PS51192"/>
    </source>
</evidence>
<dbReference type="AlphaFoldDB" id="A0A3B0V8G4"/>
<keyword evidence="2" id="KW-0227">DNA damage</keyword>
<dbReference type="SUPFAM" id="SSF143517">
    <property type="entry name" value="TRCF domain-like"/>
    <property type="match status" value="1"/>
</dbReference>
<keyword evidence="3" id="KW-0378">Hydrolase</keyword>
<evidence type="ECO:0000256" key="4">
    <source>
        <dbReference type="ARBA" id="ARBA00022806"/>
    </source>
</evidence>
<keyword evidence="7" id="KW-0234">DNA repair</keyword>
<dbReference type="PANTHER" id="PTHR47964">
    <property type="entry name" value="ATP-DEPENDENT DNA HELICASE HOMOLOG RECG, CHLOROPLASTIC"/>
    <property type="match status" value="1"/>
</dbReference>
<dbReference type="Gene3D" id="3.40.50.300">
    <property type="entry name" value="P-loop containing nucleotide triphosphate hydrolases"/>
    <property type="match status" value="2"/>
</dbReference>
<dbReference type="InterPro" id="IPR037235">
    <property type="entry name" value="TRCF-like_C_D7"/>
</dbReference>
<proteinExistence type="predicted"/>
<dbReference type="InterPro" id="IPR027417">
    <property type="entry name" value="P-loop_NTPase"/>
</dbReference>
<keyword evidence="6" id="KW-0238">DNA-binding</keyword>
<dbReference type="Pfam" id="PF00270">
    <property type="entry name" value="DEAD"/>
    <property type="match status" value="1"/>
</dbReference>
<dbReference type="GO" id="GO:0016787">
    <property type="term" value="F:hydrolase activity"/>
    <property type="evidence" value="ECO:0007669"/>
    <property type="project" value="UniProtKB-KW"/>
</dbReference>
<keyword evidence="1" id="KW-0547">Nucleotide-binding</keyword>
<dbReference type="InterPro" id="IPR047112">
    <property type="entry name" value="RecG/Mfd"/>
</dbReference>
<feature type="non-terminal residue" evidence="10">
    <location>
        <position position="1"/>
    </location>
</feature>
<gene>
    <name evidence="10" type="ORF">MNBD_DELTA03-1164</name>
</gene>
<name>A0A3B0V8G4_9ZZZZ</name>
<dbReference type="PROSITE" id="PS51192">
    <property type="entry name" value="HELICASE_ATP_BIND_1"/>
    <property type="match status" value="1"/>
</dbReference>
<evidence type="ECO:0000313" key="10">
    <source>
        <dbReference type="EMBL" id="VAW39865.1"/>
    </source>
</evidence>
<dbReference type="SMART" id="SM00982">
    <property type="entry name" value="TRCF"/>
    <property type="match status" value="1"/>
</dbReference>
<evidence type="ECO:0000259" key="9">
    <source>
        <dbReference type="PROSITE" id="PS51194"/>
    </source>
</evidence>
<protein>
    <submittedName>
        <fullName evidence="10">Transcription-repair coupling factor</fullName>
    </submittedName>
</protein>
<dbReference type="EMBL" id="UOEX01000303">
    <property type="protein sequence ID" value="VAW39865.1"/>
    <property type="molecule type" value="Genomic_DNA"/>
</dbReference>
<dbReference type="PROSITE" id="PS51194">
    <property type="entry name" value="HELICASE_CTER"/>
    <property type="match status" value="1"/>
</dbReference>
<dbReference type="InterPro" id="IPR005118">
    <property type="entry name" value="TRCF_C"/>
</dbReference>
<dbReference type="GO" id="GO:0005524">
    <property type="term" value="F:ATP binding"/>
    <property type="evidence" value="ECO:0007669"/>
    <property type="project" value="UniProtKB-KW"/>
</dbReference>
<dbReference type="SUPFAM" id="SSF52540">
    <property type="entry name" value="P-loop containing nucleoside triphosphate hydrolases"/>
    <property type="match status" value="1"/>
</dbReference>
<evidence type="ECO:0000256" key="7">
    <source>
        <dbReference type="ARBA" id="ARBA00023204"/>
    </source>
</evidence>